<proteinExistence type="predicted"/>
<dbReference type="AlphaFoldDB" id="A0A1R3J0B6"/>
<keyword evidence="2" id="KW-1185">Reference proteome</keyword>
<name>A0A1R3J0B6_COCAP</name>
<dbReference type="EMBL" id="AWWV01009056">
    <property type="protein sequence ID" value="OMO88226.1"/>
    <property type="molecule type" value="Genomic_DNA"/>
</dbReference>
<comment type="caution">
    <text evidence="1">The sequence shown here is derived from an EMBL/GenBank/DDBJ whole genome shotgun (WGS) entry which is preliminary data.</text>
</comment>
<protein>
    <submittedName>
        <fullName evidence="1">Uncharacterized protein</fullName>
    </submittedName>
</protein>
<dbReference type="Proteomes" id="UP000188268">
    <property type="component" value="Unassembled WGS sequence"/>
</dbReference>
<accession>A0A1R3J0B6</accession>
<evidence type="ECO:0000313" key="2">
    <source>
        <dbReference type="Proteomes" id="UP000188268"/>
    </source>
</evidence>
<sequence>MEMVTPINLNTRKQFAICVPPTTLEQNITQICPANEFD</sequence>
<evidence type="ECO:0000313" key="1">
    <source>
        <dbReference type="EMBL" id="OMO88226.1"/>
    </source>
</evidence>
<organism evidence="1 2">
    <name type="scientific">Corchorus capsularis</name>
    <name type="common">Jute</name>
    <dbReference type="NCBI Taxonomy" id="210143"/>
    <lineage>
        <taxon>Eukaryota</taxon>
        <taxon>Viridiplantae</taxon>
        <taxon>Streptophyta</taxon>
        <taxon>Embryophyta</taxon>
        <taxon>Tracheophyta</taxon>
        <taxon>Spermatophyta</taxon>
        <taxon>Magnoliopsida</taxon>
        <taxon>eudicotyledons</taxon>
        <taxon>Gunneridae</taxon>
        <taxon>Pentapetalae</taxon>
        <taxon>rosids</taxon>
        <taxon>malvids</taxon>
        <taxon>Malvales</taxon>
        <taxon>Malvaceae</taxon>
        <taxon>Grewioideae</taxon>
        <taxon>Apeibeae</taxon>
        <taxon>Corchorus</taxon>
    </lineage>
</organism>
<gene>
    <name evidence="1" type="ORF">CCACVL1_08516</name>
</gene>
<dbReference type="Gramene" id="OMO88226">
    <property type="protein sequence ID" value="OMO88226"/>
    <property type="gene ID" value="CCACVL1_08516"/>
</dbReference>
<reference evidence="1 2" key="1">
    <citation type="submission" date="2013-09" db="EMBL/GenBank/DDBJ databases">
        <title>Corchorus capsularis genome sequencing.</title>
        <authorList>
            <person name="Alam M."/>
            <person name="Haque M.S."/>
            <person name="Islam M.S."/>
            <person name="Emdad E.M."/>
            <person name="Islam M.M."/>
            <person name="Ahmed B."/>
            <person name="Halim A."/>
            <person name="Hossen Q.M.M."/>
            <person name="Hossain M.Z."/>
            <person name="Ahmed R."/>
            <person name="Khan M.M."/>
            <person name="Islam R."/>
            <person name="Rashid M.M."/>
            <person name="Khan S.A."/>
            <person name="Rahman M.S."/>
            <person name="Alam M."/>
        </authorList>
    </citation>
    <scope>NUCLEOTIDE SEQUENCE [LARGE SCALE GENOMIC DNA]</scope>
    <source>
        <strain evidence="2">cv. CVL-1</strain>
        <tissue evidence="1">Whole seedling</tissue>
    </source>
</reference>